<dbReference type="EMBL" id="CP065725">
    <property type="protein sequence ID" value="QPT38996.1"/>
    <property type="molecule type" value="Genomic_DNA"/>
</dbReference>
<accession>A0A378XH60</accession>
<protein>
    <submittedName>
        <fullName evidence="7">Nitronate monooxygenase</fullName>
        <ecNumber evidence="7">1.13.12.16</ecNumber>
    </submittedName>
</protein>
<proteinExistence type="inferred from homology"/>
<keyword evidence="9" id="KW-1185">Reference proteome</keyword>
<reference evidence="6 9" key="2">
    <citation type="submission" date="2020-12" db="EMBL/GenBank/DDBJ databases">
        <title>FDA dAtabase for Regulatory Grade micrObial Sequences (FDA-ARGOS): Supporting development and validation of Infectious Disease Dx tests.</title>
        <authorList>
            <person name="Sproer C."/>
            <person name="Gronow S."/>
            <person name="Severitt S."/>
            <person name="Schroder I."/>
            <person name="Tallon L."/>
            <person name="Sadzewicz L."/>
            <person name="Zhao X."/>
            <person name="Boylan J."/>
            <person name="Ott S."/>
            <person name="Bowen H."/>
            <person name="Vavikolanu K."/>
            <person name="Mehta A."/>
            <person name="Aluvathingal J."/>
            <person name="Nadendla S."/>
            <person name="Lowell S."/>
            <person name="Myers T."/>
            <person name="Yan Y."/>
            <person name="Sichtig H."/>
        </authorList>
    </citation>
    <scope>NUCLEOTIDE SEQUENCE [LARGE SCALE GENOMIC DNA]</scope>
    <source>
        <strain evidence="6 9">FDAARGOS_872</strain>
    </source>
</reference>
<gene>
    <name evidence="6" type="ORF">I6G29_07195</name>
    <name evidence="7" type="ORF">NCTC11997_01502</name>
</gene>
<dbReference type="SUPFAM" id="SSF51412">
    <property type="entry name" value="Inosine monophosphate dehydrogenase (IMPDH)"/>
    <property type="match status" value="1"/>
</dbReference>
<dbReference type="Pfam" id="PF03060">
    <property type="entry name" value="NMO"/>
    <property type="match status" value="1"/>
</dbReference>
<keyword evidence="2" id="KW-0285">Flavoprotein</keyword>
<reference evidence="7 8" key="1">
    <citation type="submission" date="2018-06" db="EMBL/GenBank/DDBJ databases">
        <authorList>
            <consortium name="Pathogen Informatics"/>
            <person name="Doyle S."/>
        </authorList>
    </citation>
    <scope>NUCLEOTIDE SEQUENCE [LARGE SCALE GENOMIC DNA]</scope>
    <source>
        <strain evidence="7 8">NCTC11997</strain>
    </source>
</reference>
<evidence type="ECO:0000256" key="5">
    <source>
        <dbReference type="ARBA" id="ARBA00023033"/>
    </source>
</evidence>
<dbReference type="RefSeq" id="WP_018575726.1">
    <property type="nucleotide sequence ID" value="NZ_CP065725.1"/>
</dbReference>
<dbReference type="InterPro" id="IPR004136">
    <property type="entry name" value="NMO"/>
</dbReference>
<evidence type="ECO:0000256" key="4">
    <source>
        <dbReference type="ARBA" id="ARBA00023002"/>
    </source>
</evidence>
<evidence type="ECO:0000313" key="6">
    <source>
        <dbReference type="EMBL" id="QPT38996.1"/>
    </source>
</evidence>
<sequence>MVVNTKTIPPILQDLRIPVIGAPMFTVSYPELVKAQCKAGIVGSYPALNVRTNALLDEWLTDINTELDSYKKENPQATVGPIAVNLIIHRTNPRLEEDLAICVKHKVPIIITSLMAPVPELIEAVHSYGGIVLHDVINVRHAEKAIEAGVDGLVLVAAGAGGHGGTTSPLALVGEVKKFFSGPIILSGAISTGDVVLAAQVMGADFAYIGTKFIASEEANAVDEYKQAIVNANAADIVYTDYFSRVHGNYLKESVTKAGLELADLDKLNKDNLSFVKEGANAKTWKDIWGAGQGVGLIDEVLDVATIVDNLENEYQIAVDRVATFKH</sequence>
<dbReference type="InterPro" id="IPR013785">
    <property type="entry name" value="Aldolase_TIM"/>
</dbReference>
<comment type="similarity">
    <text evidence="1">Belongs to the nitronate monooxygenase family. NMO class I subfamily.</text>
</comment>
<dbReference type="EC" id="1.13.12.16" evidence="7"/>
<dbReference type="Proteomes" id="UP000594903">
    <property type="component" value="Chromosome"/>
</dbReference>
<dbReference type="Gene3D" id="3.20.20.70">
    <property type="entry name" value="Aldolase class I"/>
    <property type="match status" value="1"/>
</dbReference>
<dbReference type="GO" id="GO:0018580">
    <property type="term" value="F:nitronate monooxygenase activity"/>
    <property type="evidence" value="ECO:0007669"/>
    <property type="project" value="UniProtKB-EC"/>
</dbReference>
<evidence type="ECO:0000256" key="3">
    <source>
        <dbReference type="ARBA" id="ARBA00022643"/>
    </source>
</evidence>
<dbReference type="CDD" id="cd04730">
    <property type="entry name" value="NPD_like"/>
    <property type="match status" value="1"/>
</dbReference>
<dbReference type="FunFam" id="3.20.20.70:FF:000210">
    <property type="entry name" value="2-nitropropane dioxygenase"/>
    <property type="match status" value="1"/>
</dbReference>
<dbReference type="EMBL" id="UGSB01000001">
    <property type="protein sequence ID" value="SUA54400.1"/>
    <property type="molecule type" value="Genomic_DNA"/>
</dbReference>
<dbReference type="AlphaFoldDB" id="A0A378XH60"/>
<keyword evidence="5 7" id="KW-0503">Monooxygenase</keyword>
<keyword evidence="4 7" id="KW-0560">Oxidoreductase</keyword>
<name>A0A378XH60_9BURK</name>
<dbReference type="PANTHER" id="PTHR42747">
    <property type="entry name" value="NITRONATE MONOOXYGENASE-RELATED"/>
    <property type="match status" value="1"/>
</dbReference>
<evidence type="ECO:0000313" key="9">
    <source>
        <dbReference type="Proteomes" id="UP000594903"/>
    </source>
</evidence>
<evidence type="ECO:0000313" key="7">
    <source>
        <dbReference type="EMBL" id="SUA54400.1"/>
    </source>
</evidence>
<evidence type="ECO:0000256" key="1">
    <source>
        <dbReference type="ARBA" id="ARBA00009881"/>
    </source>
</evidence>
<dbReference type="Proteomes" id="UP000254603">
    <property type="component" value="Unassembled WGS sequence"/>
</dbReference>
<organism evidence="7 8">
    <name type="scientific">Oligella ureolytica</name>
    <dbReference type="NCBI Taxonomy" id="90244"/>
    <lineage>
        <taxon>Bacteria</taxon>
        <taxon>Pseudomonadati</taxon>
        <taxon>Pseudomonadota</taxon>
        <taxon>Betaproteobacteria</taxon>
        <taxon>Burkholderiales</taxon>
        <taxon>Alcaligenaceae</taxon>
        <taxon>Oligella</taxon>
    </lineage>
</organism>
<evidence type="ECO:0000256" key="2">
    <source>
        <dbReference type="ARBA" id="ARBA00022630"/>
    </source>
</evidence>
<dbReference type="STRING" id="1122619.GCA_000373745_02546"/>
<dbReference type="PANTHER" id="PTHR42747:SF4">
    <property type="entry name" value="BLR1330 PROTEIN"/>
    <property type="match status" value="1"/>
</dbReference>
<dbReference type="OrthoDB" id="9778912at2"/>
<keyword evidence="3" id="KW-0288">FMN</keyword>
<evidence type="ECO:0000313" key="8">
    <source>
        <dbReference type="Proteomes" id="UP000254603"/>
    </source>
</evidence>